<dbReference type="RefSeq" id="WP_347323185.1">
    <property type="nucleotide sequence ID" value="NZ_JBCGUH010000001.1"/>
</dbReference>
<keyword evidence="3" id="KW-1185">Reference proteome</keyword>
<evidence type="ECO:0000313" key="2">
    <source>
        <dbReference type="EMBL" id="MFD1888474.1"/>
    </source>
</evidence>
<dbReference type="Pfam" id="PF09346">
    <property type="entry name" value="SMI1_KNR4"/>
    <property type="match status" value="1"/>
</dbReference>
<sequence length="220" mass="25168">MPTEQPYIHHIRERIQAMYDDPASRILFWTVADSIPANMKGNNQFIPAPLLEDDDWAVWKPVPSTITKAQIDLLEQQYEFQFPLPYRAFLQAYHLLDWQLPNLPTTDGYPGGCSSFMFPSLDTEQGLCALEQLIQQWPIFQHTGYIPFAIGEDGQGIVCFDTVRKQPDGDCPVSWMMIDTLYELPDASAAEDRRAMLEPKMEDIFSSFDALLGAVFRKRA</sequence>
<reference evidence="3" key="1">
    <citation type="journal article" date="2019" name="Int. J. Syst. Evol. Microbiol.">
        <title>The Global Catalogue of Microorganisms (GCM) 10K type strain sequencing project: providing services to taxonomists for standard genome sequencing and annotation.</title>
        <authorList>
            <consortium name="The Broad Institute Genomics Platform"/>
            <consortium name="The Broad Institute Genome Sequencing Center for Infectious Disease"/>
            <person name="Wu L."/>
            <person name="Ma J."/>
        </authorList>
    </citation>
    <scope>NUCLEOTIDE SEQUENCE [LARGE SCALE GENOMIC DNA]</scope>
    <source>
        <strain evidence="3">CCUG 54950</strain>
    </source>
</reference>
<comment type="caution">
    <text evidence="2">The sequence shown here is derived from an EMBL/GenBank/DDBJ whole genome shotgun (WGS) entry which is preliminary data.</text>
</comment>
<accession>A0ABW4RQZ4</accession>
<dbReference type="Gene3D" id="3.40.1580.10">
    <property type="entry name" value="SMI1/KNR4-like"/>
    <property type="match status" value="1"/>
</dbReference>
<feature type="domain" description="Knr4/Smi1-like" evidence="1">
    <location>
        <begin position="66"/>
        <end position="187"/>
    </location>
</feature>
<organism evidence="2 3">
    <name type="scientific">Paenibacillus wenxiniae</name>
    <dbReference type="NCBI Taxonomy" id="1636843"/>
    <lineage>
        <taxon>Bacteria</taxon>
        <taxon>Bacillati</taxon>
        <taxon>Bacillota</taxon>
        <taxon>Bacilli</taxon>
        <taxon>Bacillales</taxon>
        <taxon>Paenibacillaceae</taxon>
        <taxon>Paenibacillus</taxon>
    </lineage>
</organism>
<dbReference type="InterPro" id="IPR018958">
    <property type="entry name" value="Knr4/Smi1-like_dom"/>
</dbReference>
<dbReference type="InterPro" id="IPR037883">
    <property type="entry name" value="Knr4/Smi1-like_sf"/>
</dbReference>
<dbReference type="Proteomes" id="UP001597233">
    <property type="component" value="Unassembled WGS sequence"/>
</dbReference>
<dbReference type="EMBL" id="JBHUEH010000032">
    <property type="protein sequence ID" value="MFD1888474.1"/>
    <property type="molecule type" value="Genomic_DNA"/>
</dbReference>
<name>A0ABW4RQZ4_9BACL</name>
<evidence type="ECO:0000259" key="1">
    <source>
        <dbReference type="Pfam" id="PF09346"/>
    </source>
</evidence>
<proteinExistence type="predicted"/>
<dbReference type="SUPFAM" id="SSF160631">
    <property type="entry name" value="SMI1/KNR4-like"/>
    <property type="match status" value="1"/>
</dbReference>
<gene>
    <name evidence="2" type="ORF">ACFSC9_23570</name>
</gene>
<protein>
    <submittedName>
        <fullName evidence="2">SMI1/KNR4 family protein</fullName>
    </submittedName>
</protein>
<evidence type="ECO:0000313" key="3">
    <source>
        <dbReference type="Proteomes" id="UP001597233"/>
    </source>
</evidence>